<dbReference type="Proteomes" id="UP001627154">
    <property type="component" value="Unassembled WGS sequence"/>
</dbReference>
<evidence type="ECO:0000313" key="1">
    <source>
        <dbReference type="EMBL" id="KAL3394837.1"/>
    </source>
</evidence>
<dbReference type="AlphaFoldDB" id="A0ABD2WP80"/>
<keyword evidence="2" id="KW-1185">Reference proteome</keyword>
<evidence type="ECO:0000313" key="2">
    <source>
        <dbReference type="Proteomes" id="UP001627154"/>
    </source>
</evidence>
<protein>
    <submittedName>
        <fullName evidence="1">Uncharacterized protein</fullName>
    </submittedName>
</protein>
<reference evidence="1 2" key="1">
    <citation type="journal article" date="2024" name="bioRxiv">
        <title>A reference genome for Trichogramma kaykai: A tiny desert-dwelling parasitoid wasp with competing sex-ratio distorters.</title>
        <authorList>
            <person name="Culotta J."/>
            <person name="Lindsey A.R."/>
        </authorList>
    </citation>
    <scope>NUCLEOTIDE SEQUENCE [LARGE SCALE GENOMIC DNA]</scope>
    <source>
        <strain evidence="1 2">KSX58</strain>
    </source>
</reference>
<proteinExistence type="predicted"/>
<comment type="caution">
    <text evidence="1">The sequence shown here is derived from an EMBL/GenBank/DDBJ whole genome shotgun (WGS) entry which is preliminary data.</text>
</comment>
<gene>
    <name evidence="1" type="ORF">TKK_011098</name>
</gene>
<name>A0ABD2WP80_9HYME</name>
<sequence length="81" mass="9163">MSTETLYVYKHSIDCIAATASNGTNARTTTVKLRAQFTAFAVSYSRQAVSWTSIHIEIFLPLPRSMHTSVYSMKYTPERNL</sequence>
<accession>A0ABD2WP80</accession>
<dbReference type="EMBL" id="JBJJXI010000088">
    <property type="protein sequence ID" value="KAL3394837.1"/>
    <property type="molecule type" value="Genomic_DNA"/>
</dbReference>
<organism evidence="1 2">
    <name type="scientific">Trichogramma kaykai</name>
    <dbReference type="NCBI Taxonomy" id="54128"/>
    <lineage>
        <taxon>Eukaryota</taxon>
        <taxon>Metazoa</taxon>
        <taxon>Ecdysozoa</taxon>
        <taxon>Arthropoda</taxon>
        <taxon>Hexapoda</taxon>
        <taxon>Insecta</taxon>
        <taxon>Pterygota</taxon>
        <taxon>Neoptera</taxon>
        <taxon>Endopterygota</taxon>
        <taxon>Hymenoptera</taxon>
        <taxon>Apocrita</taxon>
        <taxon>Proctotrupomorpha</taxon>
        <taxon>Chalcidoidea</taxon>
        <taxon>Trichogrammatidae</taxon>
        <taxon>Trichogramma</taxon>
    </lineage>
</organism>